<dbReference type="EMBL" id="JAKNJB010000078">
    <property type="protein sequence ID" value="MCG4529267.1"/>
    <property type="molecule type" value="Genomic_DNA"/>
</dbReference>
<evidence type="ECO:0000313" key="2">
    <source>
        <dbReference type="EMBL" id="MCG4529267.1"/>
    </source>
</evidence>
<keyword evidence="3" id="KW-1185">Reference proteome</keyword>
<dbReference type="Proteomes" id="UP001200313">
    <property type="component" value="Unassembled WGS sequence"/>
</dbReference>
<protein>
    <submittedName>
        <fullName evidence="2">Uncharacterized protein</fullName>
    </submittedName>
</protein>
<gene>
    <name evidence="2" type="ORF">L0P79_19790</name>
</gene>
<evidence type="ECO:0000256" key="1">
    <source>
        <dbReference type="SAM" id="Phobius"/>
    </source>
</evidence>
<evidence type="ECO:0000313" key="3">
    <source>
        <dbReference type="Proteomes" id="UP001200313"/>
    </source>
</evidence>
<name>A0ABS9MEL1_9FIRM</name>
<accession>A0ABS9MEL1</accession>
<dbReference type="RefSeq" id="WP_238075498.1">
    <property type="nucleotide sequence ID" value="NZ_JAKNJB010000078.1"/>
</dbReference>
<sequence>MLNKTIRTKIIFAIVSAIISSLITMAIYTGIERHRAIAEFGQYIYICQQSLLRTHNDMHAGRDFLHFSPKNTANHMNQSREHAQDIYQCESLDHIRPSLLYLEDLYRFILVDVLEDVELFDMCTGPFLKVDFSGDLWLYLDDLDSYLQTDNGAKAFATLSEYFGTNSDKSIVSYCCVRAKILKTTCIHSEKGTKLPEIK</sequence>
<comment type="caution">
    <text evidence="2">The sequence shown here is derived from an EMBL/GenBank/DDBJ whole genome shotgun (WGS) entry which is preliminary data.</text>
</comment>
<keyword evidence="1" id="KW-0812">Transmembrane</keyword>
<reference evidence="2 3" key="1">
    <citation type="submission" date="2022-01" db="EMBL/GenBank/DDBJ databases">
        <title>Collection of gut derived symbiotic bacterial strains cultured from healthy donors.</title>
        <authorList>
            <person name="Lin H."/>
            <person name="Kohout C."/>
            <person name="Waligurski E."/>
            <person name="Pamer E.G."/>
        </authorList>
    </citation>
    <scope>NUCLEOTIDE SEQUENCE [LARGE SCALE GENOMIC DNA]</scope>
    <source>
        <strain evidence="2 3">DFI.3.7</strain>
    </source>
</reference>
<keyword evidence="1" id="KW-1133">Transmembrane helix</keyword>
<organism evidence="2 3">
    <name type="scientific">Intestinimonas massiliensis</name>
    <name type="common">ex Afouda et al. 2020</name>
    <dbReference type="NCBI Taxonomy" id="1673721"/>
    <lineage>
        <taxon>Bacteria</taxon>
        <taxon>Bacillati</taxon>
        <taxon>Bacillota</taxon>
        <taxon>Clostridia</taxon>
        <taxon>Eubacteriales</taxon>
        <taxon>Intestinimonas</taxon>
    </lineage>
</organism>
<proteinExistence type="predicted"/>
<feature type="transmembrane region" description="Helical" evidence="1">
    <location>
        <begin position="12"/>
        <end position="31"/>
    </location>
</feature>
<keyword evidence="1" id="KW-0472">Membrane</keyword>